<evidence type="ECO:0000313" key="3">
    <source>
        <dbReference type="EMBL" id="CAE7447059.1"/>
    </source>
</evidence>
<dbReference type="Proteomes" id="UP000604046">
    <property type="component" value="Unassembled WGS sequence"/>
</dbReference>
<reference evidence="3" key="1">
    <citation type="submission" date="2021-02" db="EMBL/GenBank/DDBJ databases">
        <authorList>
            <person name="Dougan E. K."/>
            <person name="Rhodes N."/>
            <person name="Thang M."/>
            <person name="Chan C."/>
        </authorList>
    </citation>
    <scope>NUCLEOTIDE SEQUENCE</scope>
</reference>
<sequence>MAFIQIAIARGVVPNQSLGPLSFRPVCRTLLGTLISSNLMWRLIQVLSEFLRGPCEEWQAPLRASKMTLLKADAGDADGFGQHRTRQPSEYDTAIAEDHCVRSPMTDLCKIEPGDGSSWITRSIASSKSARVSRDIRHPFFCKPKLAVIREEMQINPQVPVDEAGKSVPLTSANQPKECLPCPFFLSKSGCARGLQCEFDHCSRPRSRKKCLIVESSIQ</sequence>
<dbReference type="GO" id="GO:0008270">
    <property type="term" value="F:zinc ion binding"/>
    <property type="evidence" value="ECO:0007669"/>
    <property type="project" value="UniProtKB-KW"/>
</dbReference>
<evidence type="ECO:0000259" key="2">
    <source>
        <dbReference type="PROSITE" id="PS50103"/>
    </source>
</evidence>
<gene>
    <name evidence="3" type="ORF">SNAT2548_LOCUS24373</name>
</gene>
<keyword evidence="1" id="KW-0863">Zinc-finger</keyword>
<dbReference type="InterPro" id="IPR000571">
    <property type="entry name" value="Znf_CCCH"/>
</dbReference>
<keyword evidence="4" id="KW-1185">Reference proteome</keyword>
<organism evidence="3 4">
    <name type="scientific">Symbiodinium natans</name>
    <dbReference type="NCBI Taxonomy" id="878477"/>
    <lineage>
        <taxon>Eukaryota</taxon>
        <taxon>Sar</taxon>
        <taxon>Alveolata</taxon>
        <taxon>Dinophyceae</taxon>
        <taxon>Suessiales</taxon>
        <taxon>Symbiodiniaceae</taxon>
        <taxon>Symbiodinium</taxon>
    </lineage>
</organism>
<name>A0A812RL20_9DINO</name>
<proteinExistence type="predicted"/>
<feature type="domain" description="C3H1-type" evidence="2">
    <location>
        <begin position="181"/>
        <end position="204"/>
    </location>
</feature>
<evidence type="ECO:0000256" key="1">
    <source>
        <dbReference type="PROSITE-ProRule" id="PRU00723"/>
    </source>
</evidence>
<keyword evidence="1" id="KW-0479">Metal-binding</keyword>
<dbReference type="AlphaFoldDB" id="A0A812RL20"/>
<keyword evidence="1" id="KW-0862">Zinc</keyword>
<protein>
    <recommendedName>
        <fullName evidence="2">C3H1-type domain-containing protein</fullName>
    </recommendedName>
</protein>
<accession>A0A812RL20</accession>
<dbReference type="EMBL" id="CAJNDS010002356">
    <property type="protein sequence ID" value="CAE7447059.1"/>
    <property type="molecule type" value="Genomic_DNA"/>
</dbReference>
<feature type="zinc finger region" description="C3H1-type" evidence="1">
    <location>
        <begin position="181"/>
        <end position="204"/>
    </location>
</feature>
<comment type="caution">
    <text evidence="3">The sequence shown here is derived from an EMBL/GenBank/DDBJ whole genome shotgun (WGS) entry which is preliminary data.</text>
</comment>
<evidence type="ECO:0000313" key="4">
    <source>
        <dbReference type="Proteomes" id="UP000604046"/>
    </source>
</evidence>
<dbReference type="PROSITE" id="PS50103">
    <property type="entry name" value="ZF_C3H1"/>
    <property type="match status" value="1"/>
</dbReference>